<proteinExistence type="predicted"/>
<gene>
    <name evidence="1" type="ORF">BZB76_0634</name>
</gene>
<evidence type="ECO:0000313" key="1">
    <source>
        <dbReference type="EMBL" id="RKS79189.1"/>
    </source>
</evidence>
<evidence type="ECO:0000313" key="2">
    <source>
        <dbReference type="Proteomes" id="UP000274601"/>
    </source>
</evidence>
<comment type="caution">
    <text evidence="1">The sequence shown here is derived from an EMBL/GenBank/DDBJ whole genome shotgun (WGS) entry which is preliminary data.</text>
</comment>
<accession>A0A495QYB0</accession>
<dbReference type="AlphaFoldDB" id="A0A495QYB0"/>
<dbReference type="Proteomes" id="UP000274601">
    <property type="component" value="Unassembled WGS sequence"/>
</dbReference>
<protein>
    <recommendedName>
        <fullName evidence="3">DUF4177 domain-containing protein</fullName>
    </recommendedName>
</protein>
<organism evidence="1 2">
    <name type="scientific">Actinomadura pelletieri DSM 43383</name>
    <dbReference type="NCBI Taxonomy" id="1120940"/>
    <lineage>
        <taxon>Bacteria</taxon>
        <taxon>Bacillati</taxon>
        <taxon>Actinomycetota</taxon>
        <taxon>Actinomycetes</taxon>
        <taxon>Streptosporangiales</taxon>
        <taxon>Thermomonosporaceae</taxon>
        <taxon>Actinomadura</taxon>
    </lineage>
</organism>
<dbReference type="EMBL" id="RBWU01000001">
    <property type="protein sequence ID" value="RKS79189.1"/>
    <property type="molecule type" value="Genomic_DNA"/>
</dbReference>
<sequence length="82" mass="9036">MAGNRSGPRLSGRTGGFQGDVAGAIAKVRRMKKWEYATVPLLVHATKQILDNWGQDGWELVTVLPGPNPENLVAYFKREVQS</sequence>
<keyword evidence="2" id="KW-1185">Reference proteome</keyword>
<reference evidence="1 2" key="1">
    <citation type="submission" date="2018-10" db="EMBL/GenBank/DDBJ databases">
        <title>Genomic Encyclopedia of Archaeal and Bacterial Type Strains, Phase II (KMG-II): from individual species to whole genera.</title>
        <authorList>
            <person name="Goeker M."/>
        </authorList>
    </citation>
    <scope>NUCLEOTIDE SEQUENCE [LARGE SCALE GENOMIC DNA]</scope>
    <source>
        <strain evidence="1 2">DSM 43383</strain>
    </source>
</reference>
<name>A0A495QYB0_9ACTN</name>
<evidence type="ECO:0008006" key="3">
    <source>
        <dbReference type="Google" id="ProtNLM"/>
    </source>
</evidence>